<comment type="caution">
    <text evidence="3">The sequence shown here is derived from an EMBL/GenBank/DDBJ whole genome shotgun (WGS) entry which is preliminary data.</text>
</comment>
<dbReference type="OrthoDB" id="9785126at2"/>
<evidence type="ECO:0000313" key="4">
    <source>
        <dbReference type="Proteomes" id="UP000319514"/>
    </source>
</evidence>
<evidence type="ECO:0000256" key="2">
    <source>
        <dbReference type="SAM" id="Phobius"/>
    </source>
</evidence>
<evidence type="ECO:0000313" key="3">
    <source>
        <dbReference type="EMBL" id="TQL60729.1"/>
    </source>
</evidence>
<gene>
    <name evidence="3" type="ORF">FB474_2126</name>
</gene>
<name>A0A542ZKA7_9MICO</name>
<evidence type="ECO:0008006" key="5">
    <source>
        <dbReference type="Google" id="ProtNLM"/>
    </source>
</evidence>
<accession>A0A542ZKA7</accession>
<reference evidence="3 4" key="1">
    <citation type="submission" date="2019-06" db="EMBL/GenBank/DDBJ databases">
        <title>Sequencing the genomes of 1000 actinobacteria strains.</title>
        <authorList>
            <person name="Klenk H.-P."/>
        </authorList>
    </citation>
    <scope>NUCLEOTIDE SEQUENCE [LARGE SCALE GENOMIC DNA]</scope>
    <source>
        <strain evidence="3 4">DSM 18082</strain>
    </source>
</reference>
<feature type="compositionally biased region" description="Pro residues" evidence="1">
    <location>
        <begin position="373"/>
        <end position="382"/>
    </location>
</feature>
<feature type="transmembrane region" description="Helical" evidence="2">
    <location>
        <begin position="6"/>
        <end position="28"/>
    </location>
</feature>
<keyword evidence="2" id="KW-0812">Transmembrane</keyword>
<feature type="transmembrane region" description="Helical" evidence="2">
    <location>
        <begin position="73"/>
        <end position="96"/>
    </location>
</feature>
<feature type="region of interest" description="Disordered" evidence="1">
    <location>
        <begin position="361"/>
        <end position="382"/>
    </location>
</feature>
<dbReference type="AlphaFoldDB" id="A0A542ZKA7"/>
<protein>
    <recommendedName>
        <fullName evidence="5">Ion channel</fullName>
    </recommendedName>
</protein>
<organism evidence="3 4">
    <name type="scientific">Oryzihumus leptocrescens</name>
    <dbReference type="NCBI Taxonomy" id="297536"/>
    <lineage>
        <taxon>Bacteria</taxon>
        <taxon>Bacillati</taxon>
        <taxon>Actinomycetota</taxon>
        <taxon>Actinomycetes</taxon>
        <taxon>Micrococcales</taxon>
        <taxon>Intrasporangiaceae</taxon>
        <taxon>Oryzihumus</taxon>
    </lineage>
</organism>
<dbReference type="Proteomes" id="UP000319514">
    <property type="component" value="Unassembled WGS sequence"/>
</dbReference>
<feature type="transmembrane region" description="Helical" evidence="2">
    <location>
        <begin position="129"/>
        <end position="153"/>
    </location>
</feature>
<keyword evidence="4" id="KW-1185">Reference proteome</keyword>
<dbReference type="EMBL" id="VFOQ01000001">
    <property type="protein sequence ID" value="TQL60729.1"/>
    <property type="molecule type" value="Genomic_DNA"/>
</dbReference>
<keyword evidence="2" id="KW-1133">Transmembrane helix</keyword>
<evidence type="ECO:0000256" key="1">
    <source>
        <dbReference type="SAM" id="MobiDB-lite"/>
    </source>
</evidence>
<proteinExistence type="predicted"/>
<keyword evidence="2" id="KW-0472">Membrane</keyword>
<sequence>MLWRWIGCVVGLLIVGGTLFSVVGTLVVPRAIDSRVSRATDRVVDLLFLRATAGVRSFARRDRILAWQSPLSLLVRLSVWLMLLVVGFSLVLLPAVGGPLAASVHEAGSSILTLGYAAPRNLASTVVEYAAAFTGLVVIGLQVGYLPTLYAAFNRRETEVTLLTTRAGVPAWGPEILARTLWGISDGDTGPVLGDLFRSWERWSAELAESHTTYVVLVRLRSPRPLSHWLTSLLAVMDAAALHLALAPSLEPKMPARLMLRMGFTALEQIARAVRLPVPGEPDPDAPISVSYEQFGEAVDELRRLGYPIERSNDEAWPHFRGWRANYDTAALSLASLLDAPPALWSGPRRWPSHAIAPLRPATRLARGATAPSPRPQRTPPS</sequence>